<organism evidence="2 3">
    <name type="scientific">Coprinopsis cinerea (strain Okayama-7 / 130 / ATCC MYA-4618 / FGSC 9003)</name>
    <name type="common">Inky cap fungus</name>
    <name type="synonym">Hormographiella aspergillata</name>
    <dbReference type="NCBI Taxonomy" id="240176"/>
    <lineage>
        <taxon>Eukaryota</taxon>
        <taxon>Fungi</taxon>
        <taxon>Dikarya</taxon>
        <taxon>Basidiomycota</taxon>
        <taxon>Agaricomycotina</taxon>
        <taxon>Agaricomycetes</taxon>
        <taxon>Agaricomycetidae</taxon>
        <taxon>Agaricales</taxon>
        <taxon>Agaricineae</taxon>
        <taxon>Psathyrellaceae</taxon>
        <taxon>Coprinopsis</taxon>
    </lineage>
</organism>
<dbReference type="OrthoDB" id="3221235at2759"/>
<dbReference type="eggNOG" id="ENOG502SWKJ">
    <property type="taxonomic scope" value="Eukaryota"/>
</dbReference>
<evidence type="ECO:0000313" key="2">
    <source>
        <dbReference type="EMBL" id="EAU83497.1"/>
    </source>
</evidence>
<protein>
    <submittedName>
        <fullName evidence="2">Uncharacterized protein</fullName>
    </submittedName>
</protein>
<sequence>MSSSPIPPSPFEQHIGTNYTPHDRQLVEIQELVTQSKPRLAELDAELEDAMKAVEALRERRDKYKNFVDGHQALLSITRRLPLDIMHIIFEHAMPKKHGALMSPSDPPLLFTHVCREWRRIAINHAPLWSSLHLPIPNYPDYVNYIPGYVAPDGGGGGKLTEEQQAIFDLEVEKWTARMEERKSLVATWLSRAKGAKLSLNIYTGHWFDENTEKHFKELISILRGYASQWGRVHLSCPVRLSGHVLSIPASETPQLHSISLKVFSPTRYTTPFPISPQSPARAILSPDSLVSSPTLRSLLIECIPAKVDDIPAPWGNLTQVCLSAKMPSNSAIYFTSASALAFLQKCPNMRKCALTIGLDPFQRIRDLAGVPSPATANANEDDEERVPRVTLPHLHTLVIEQEGDMSLQLFIDNLDLPSLDTLAVRRSAVPCAAKPAPLVQIMRTWGRNLKALFFDYQELTAAELQTCLELSCNVEQLNVSAGRGVRRRYSALLHDFGPAVGNPADLRAAPALFTNSVLSKLTPQGDQDPASVLCPNLTSFAIRLGTAEFTEEALLDFIRGRRRTSRAPKLEKLKVEFAVDGPKRSPEDSYDKLQGEINWPMWRTVVDDPGVDLTRFKLDLEWGQSARSWASTIHNKYRRGPSSVWDPVYGLPPAVLDGDSTPSPFAFS</sequence>
<evidence type="ECO:0000256" key="1">
    <source>
        <dbReference type="SAM" id="Coils"/>
    </source>
</evidence>
<dbReference type="RefSeq" id="XP_001838309.1">
    <property type="nucleotide sequence ID" value="XM_001838257.1"/>
</dbReference>
<keyword evidence="1" id="KW-0175">Coiled coil</keyword>
<comment type="caution">
    <text evidence="2">The sequence shown here is derived from an EMBL/GenBank/DDBJ whole genome shotgun (WGS) entry which is preliminary data.</text>
</comment>
<feature type="coiled-coil region" evidence="1">
    <location>
        <begin position="40"/>
        <end position="67"/>
    </location>
</feature>
<gene>
    <name evidence="2" type="ORF">CC1G_04753</name>
</gene>
<accession>A8P2F7</accession>
<dbReference type="OMA" id="CIESSCH"/>
<dbReference type="KEGG" id="cci:CC1G_04753"/>
<evidence type="ECO:0000313" key="3">
    <source>
        <dbReference type="Proteomes" id="UP000001861"/>
    </source>
</evidence>
<proteinExistence type="predicted"/>
<dbReference type="Proteomes" id="UP000001861">
    <property type="component" value="Unassembled WGS sequence"/>
</dbReference>
<reference evidence="2 3" key="1">
    <citation type="journal article" date="2010" name="Proc. Natl. Acad. Sci. U.S.A.">
        <title>Insights into evolution of multicellular fungi from the assembled chromosomes of the mushroom Coprinopsis cinerea (Coprinus cinereus).</title>
        <authorList>
            <person name="Stajich J.E."/>
            <person name="Wilke S.K."/>
            <person name="Ahren D."/>
            <person name="Au C.H."/>
            <person name="Birren B.W."/>
            <person name="Borodovsky M."/>
            <person name="Burns C."/>
            <person name="Canback B."/>
            <person name="Casselton L.A."/>
            <person name="Cheng C.K."/>
            <person name="Deng J."/>
            <person name="Dietrich F.S."/>
            <person name="Fargo D.C."/>
            <person name="Farman M.L."/>
            <person name="Gathman A.C."/>
            <person name="Goldberg J."/>
            <person name="Guigo R."/>
            <person name="Hoegger P.J."/>
            <person name="Hooker J.B."/>
            <person name="Huggins A."/>
            <person name="James T.Y."/>
            <person name="Kamada T."/>
            <person name="Kilaru S."/>
            <person name="Kodira C."/>
            <person name="Kues U."/>
            <person name="Kupfer D."/>
            <person name="Kwan H.S."/>
            <person name="Lomsadze A."/>
            <person name="Li W."/>
            <person name="Lilly W.W."/>
            <person name="Ma L.J."/>
            <person name="Mackey A.J."/>
            <person name="Manning G."/>
            <person name="Martin F."/>
            <person name="Muraguchi H."/>
            <person name="Natvig D.O."/>
            <person name="Palmerini H."/>
            <person name="Ramesh M.A."/>
            <person name="Rehmeyer C.J."/>
            <person name="Roe B.A."/>
            <person name="Shenoy N."/>
            <person name="Stanke M."/>
            <person name="Ter-Hovhannisyan V."/>
            <person name="Tunlid A."/>
            <person name="Velagapudi R."/>
            <person name="Vision T.J."/>
            <person name="Zeng Q."/>
            <person name="Zolan M.E."/>
            <person name="Pukkila P.J."/>
        </authorList>
    </citation>
    <scope>NUCLEOTIDE SEQUENCE [LARGE SCALE GENOMIC DNA]</scope>
    <source>
        <strain evidence="3">Okayama-7 / 130 / ATCC MYA-4618 / FGSC 9003</strain>
    </source>
</reference>
<dbReference type="EMBL" id="AACS02000013">
    <property type="protein sequence ID" value="EAU83497.1"/>
    <property type="molecule type" value="Genomic_DNA"/>
</dbReference>
<dbReference type="GeneID" id="6014889"/>
<dbReference type="VEuPathDB" id="FungiDB:CC1G_04753"/>
<keyword evidence="3" id="KW-1185">Reference proteome</keyword>
<name>A8P2F7_COPC7</name>
<dbReference type="AlphaFoldDB" id="A8P2F7"/>
<dbReference type="InParanoid" id="A8P2F7"/>